<organism evidence="2 3">
    <name type="scientific">Portunus trituberculatus</name>
    <name type="common">Swimming crab</name>
    <name type="synonym">Neptunus trituberculatus</name>
    <dbReference type="NCBI Taxonomy" id="210409"/>
    <lineage>
        <taxon>Eukaryota</taxon>
        <taxon>Metazoa</taxon>
        <taxon>Ecdysozoa</taxon>
        <taxon>Arthropoda</taxon>
        <taxon>Crustacea</taxon>
        <taxon>Multicrustacea</taxon>
        <taxon>Malacostraca</taxon>
        <taxon>Eumalacostraca</taxon>
        <taxon>Eucarida</taxon>
        <taxon>Decapoda</taxon>
        <taxon>Pleocyemata</taxon>
        <taxon>Brachyura</taxon>
        <taxon>Eubrachyura</taxon>
        <taxon>Portunoidea</taxon>
        <taxon>Portunidae</taxon>
        <taxon>Portuninae</taxon>
        <taxon>Portunus</taxon>
    </lineage>
</organism>
<feature type="region of interest" description="Disordered" evidence="1">
    <location>
        <begin position="81"/>
        <end position="118"/>
    </location>
</feature>
<dbReference type="EMBL" id="VSRR010023940">
    <property type="protein sequence ID" value="MPC65868.1"/>
    <property type="molecule type" value="Genomic_DNA"/>
</dbReference>
<keyword evidence="3" id="KW-1185">Reference proteome</keyword>
<reference evidence="2 3" key="1">
    <citation type="submission" date="2019-05" db="EMBL/GenBank/DDBJ databases">
        <title>Another draft genome of Portunus trituberculatus and its Hox gene families provides insights of decapod evolution.</title>
        <authorList>
            <person name="Jeong J.-H."/>
            <person name="Song I."/>
            <person name="Kim S."/>
            <person name="Choi T."/>
            <person name="Kim D."/>
            <person name="Ryu S."/>
            <person name="Kim W."/>
        </authorList>
    </citation>
    <scope>NUCLEOTIDE SEQUENCE [LARGE SCALE GENOMIC DNA]</scope>
    <source>
        <tissue evidence="2">Muscle</tissue>
    </source>
</reference>
<accession>A0A5B7HA67</accession>
<evidence type="ECO:0000313" key="3">
    <source>
        <dbReference type="Proteomes" id="UP000324222"/>
    </source>
</evidence>
<dbReference type="Proteomes" id="UP000324222">
    <property type="component" value="Unassembled WGS sequence"/>
</dbReference>
<evidence type="ECO:0000256" key="1">
    <source>
        <dbReference type="SAM" id="MobiDB-lite"/>
    </source>
</evidence>
<proteinExistence type="predicted"/>
<gene>
    <name evidence="2" type="ORF">E2C01_060005</name>
</gene>
<name>A0A5B7HA67_PORTR</name>
<comment type="caution">
    <text evidence="2">The sequence shown here is derived from an EMBL/GenBank/DDBJ whole genome shotgun (WGS) entry which is preliminary data.</text>
</comment>
<protein>
    <submittedName>
        <fullName evidence="2">Uncharacterized protein</fullName>
    </submittedName>
</protein>
<sequence length="177" mass="19139">MTCNIITVWLGPGQPPRHSPHPGKTFLTLEVNKNQNTTSGGGGGDVVKRESLDQNTAPVAARYSRLVPAVLTSRALSHDCRLPEPGGAAQPGSPSRPLSRVASESRRQRHTLPRHDSHTLPAAKKCSLIYLTIIALLTRGRHVRGAAGGWLEELGATVAGRRLPHCLSQYVCQHRRS</sequence>
<dbReference type="AlphaFoldDB" id="A0A5B7HA67"/>
<evidence type="ECO:0000313" key="2">
    <source>
        <dbReference type="EMBL" id="MPC65868.1"/>
    </source>
</evidence>